<evidence type="ECO:0000313" key="2">
    <source>
        <dbReference type="EMBL" id="NOV40230.1"/>
    </source>
</evidence>
<sequence>MKHTSAVLFLCFGLAAARHEPCGQFPTKITALDNSTCIPKVYRGKVDGFTPYDSDQEQNCTSTVEVMLNCTCHNGDTVSQRRYCVQHNITRTEDDNTANVTVGLCGDRKCHVYDYSANFEVDMRDLQLAHKLKVFPKPPCIVFNMSVTPQLTAVSGCEFFCYKRDNRDIDDGRPCVLEWYPRRLTGKPVVTLTGSCHKGICRAADTHSYSSHLLRECHDYERYKSSSKVVEECTYKCHGKGHANLNRPYGLTCLFQRTNFLRRDVLGACHAGACSQVRQVDGCSRPAAPHWRTSPIPVVEECVCKKGKVAKPLRDGRLCVYKRSFGWSGMKLQEVGVCKKGECAKHPPDQPVHYEFKKKECKISNVQVSPQLIVAAGCAATCRRYQIEHRPNGTLCLLEYKREEKVWRRTKKTYTIGACFSGKCFRTRNSWDIKL</sequence>
<protein>
    <submittedName>
        <fullName evidence="2">Putative conserved secreted protein salivary gland overexpressed</fullName>
    </submittedName>
</protein>
<dbReference type="Gene3D" id="2.30.130.100">
    <property type="match status" value="1"/>
</dbReference>
<accession>A0A6M2D3D0</accession>
<proteinExistence type="predicted"/>
<dbReference type="OrthoDB" id="6495458at2759"/>
<dbReference type="VEuPathDB" id="VectorBase:LOC119173412"/>
<organism evidence="2">
    <name type="scientific">Rhipicephalus microplus</name>
    <name type="common">Cattle tick</name>
    <name type="synonym">Boophilus microplus</name>
    <dbReference type="NCBI Taxonomy" id="6941"/>
    <lineage>
        <taxon>Eukaryota</taxon>
        <taxon>Metazoa</taxon>
        <taxon>Ecdysozoa</taxon>
        <taxon>Arthropoda</taxon>
        <taxon>Chelicerata</taxon>
        <taxon>Arachnida</taxon>
        <taxon>Acari</taxon>
        <taxon>Parasitiformes</taxon>
        <taxon>Ixodida</taxon>
        <taxon>Ixodoidea</taxon>
        <taxon>Ixodidae</taxon>
        <taxon>Rhipicephalinae</taxon>
        <taxon>Rhipicephalus</taxon>
        <taxon>Boophilus</taxon>
    </lineage>
</organism>
<feature type="chain" id="PRO_5026688410" evidence="1">
    <location>
        <begin position="18"/>
        <end position="435"/>
    </location>
</feature>
<name>A0A6M2D3D0_RHIMP</name>
<dbReference type="AlphaFoldDB" id="A0A6M2D3D0"/>
<reference evidence="2" key="1">
    <citation type="submission" date="2019-09" db="EMBL/GenBank/DDBJ databases">
        <title>Organ-specific transcriptomic study of the physiology of the cattle tick, Rhipicephalus microplus.</title>
        <authorList>
            <person name="Tirloni L."/>
            <person name="Braz G."/>
            <person name="Gandara A.C.P."/>
            <person name="Sabadin G.A."/>
            <person name="da Silva R.M."/>
            <person name="Guizzo M.G."/>
            <person name="Machado J.A."/>
            <person name="Costa E.P."/>
            <person name="Gomes H.F."/>
            <person name="Moraes J."/>
            <person name="Mota M.B.S."/>
            <person name="Mesquita R.D."/>
            <person name="Alvarenga P.H."/>
            <person name="Alves F."/>
            <person name="Seixas A."/>
            <person name="da Fonseca R.N."/>
            <person name="Fogaca A."/>
            <person name="Logullo C."/>
            <person name="Tanaka A."/>
            <person name="Daffre S."/>
            <person name="Termignoni C."/>
            <person name="Vaz I.S.Jr."/>
            <person name="Oliveira P.L."/>
            <person name="Ribeiro J.M."/>
        </authorList>
    </citation>
    <scope>NUCLEOTIDE SEQUENCE</scope>
    <source>
        <strain evidence="2">Porto Alegre</strain>
    </source>
</reference>
<dbReference type="EMBL" id="GHWJ01007493">
    <property type="protein sequence ID" value="NOV40230.1"/>
    <property type="molecule type" value="Transcribed_RNA"/>
</dbReference>
<evidence type="ECO:0000256" key="1">
    <source>
        <dbReference type="SAM" id="SignalP"/>
    </source>
</evidence>
<feature type="signal peptide" evidence="1">
    <location>
        <begin position="1"/>
        <end position="17"/>
    </location>
</feature>
<keyword evidence="1" id="KW-0732">Signal</keyword>